<dbReference type="GO" id="GO:0004497">
    <property type="term" value="F:monooxygenase activity"/>
    <property type="evidence" value="ECO:0007669"/>
    <property type="project" value="TreeGrafter"/>
</dbReference>
<dbReference type="PANTHER" id="PTHR43539:SF78">
    <property type="entry name" value="FLAVIN-CONTAINING MONOOXYGENASE"/>
    <property type="match status" value="1"/>
</dbReference>
<sequence length="476" mass="49704">MMSDLKKLPVAVIGAGPVGLAAAAHLLSRGMEPLVFERGATIGSTVAEWAHVRVFSPWEYNVDSAARRLLEAGGWTMPDPKHLPTGGELIADYLGPLAAHPDVVPHLRLGATVTGVTRQGHSKLSSFGRDEAPFIVLWTDASGTRNRTMARAVIDASGTWVKPNPIGIDGLPVEGEIEAGDRIAYGIPDVLGAARPDHAGRHTLVIGAGHSAINAALDLMELQEQAPGTRITWGTRSGGIERILGGGLGDELPGRGRLGLRAAEAVRSGRVTFRSPFVVDSIVRTGDTLSVSGTEDDRPVRFEVDRIVVATGFRPDLSILSELRLSLDPIVEATPALAPLIDPNLHSCGTVRPHGVVELIQPEKDFYIVGMKSYGRAPTFLMTTGYEQVRSVVAELAGDPVAAREVRLKLPETGVCKVSSGPVASACCAPAPADSGCCGGAPKADTSACCADDESAKAEGKSGCGCGTKSASELTA</sequence>
<dbReference type="GO" id="GO:0050660">
    <property type="term" value="F:flavin adenine dinucleotide binding"/>
    <property type="evidence" value="ECO:0007669"/>
    <property type="project" value="TreeGrafter"/>
</dbReference>
<evidence type="ECO:0000313" key="4">
    <source>
        <dbReference type="EMBL" id="AWI82930.1"/>
    </source>
</evidence>
<accession>A0A2U8HBD9</accession>
<dbReference type="InterPro" id="IPR036188">
    <property type="entry name" value="FAD/NAD-bd_sf"/>
</dbReference>
<reference evidence="4 5" key="1">
    <citation type="submission" date="2017-06" db="EMBL/GenBank/DDBJ databases">
        <title>Yangia sp. YSBP01 complete genome sequence.</title>
        <authorList>
            <person name="Woo J.-H."/>
            <person name="Kim H.-S."/>
        </authorList>
    </citation>
    <scope>NUCLEOTIDE SEQUENCE [LARGE SCALE GENOMIC DNA]</scope>
    <source>
        <strain evidence="4 5">YSBP01</strain>
    </source>
</reference>
<name>A0A2U8HBD9_9RHOB</name>
<dbReference type="InterPro" id="IPR050982">
    <property type="entry name" value="Auxin_biosynth/cation_transpt"/>
</dbReference>
<dbReference type="SUPFAM" id="SSF51905">
    <property type="entry name" value="FAD/NAD(P)-binding domain"/>
    <property type="match status" value="1"/>
</dbReference>
<protein>
    <submittedName>
        <fullName evidence="4">Flavoprotein</fullName>
    </submittedName>
</protein>
<dbReference type="PANTHER" id="PTHR43539">
    <property type="entry name" value="FLAVIN-BINDING MONOOXYGENASE-LIKE PROTEIN (AFU_ORTHOLOGUE AFUA_4G09220)"/>
    <property type="match status" value="1"/>
</dbReference>
<proteinExistence type="predicted"/>
<evidence type="ECO:0000256" key="2">
    <source>
        <dbReference type="SAM" id="MobiDB-lite"/>
    </source>
</evidence>
<dbReference type="AlphaFoldDB" id="A0A2U8HBD9"/>
<dbReference type="Gene3D" id="3.50.50.60">
    <property type="entry name" value="FAD/NAD(P)-binding domain"/>
    <property type="match status" value="1"/>
</dbReference>
<keyword evidence="1" id="KW-0560">Oxidoreductase</keyword>
<dbReference type="PRINTS" id="PR00411">
    <property type="entry name" value="PNDRDTASEI"/>
</dbReference>
<feature type="domain" description="FAD/NAD(P)-binding" evidence="3">
    <location>
        <begin position="10"/>
        <end position="328"/>
    </location>
</feature>
<dbReference type="EMBL" id="CP022189">
    <property type="protein sequence ID" value="AWI82930.1"/>
    <property type="molecule type" value="Genomic_DNA"/>
</dbReference>
<evidence type="ECO:0000259" key="3">
    <source>
        <dbReference type="Pfam" id="PF07992"/>
    </source>
</evidence>
<evidence type="ECO:0000256" key="1">
    <source>
        <dbReference type="ARBA" id="ARBA00023002"/>
    </source>
</evidence>
<feature type="region of interest" description="Disordered" evidence="2">
    <location>
        <begin position="455"/>
        <end position="476"/>
    </location>
</feature>
<dbReference type="Pfam" id="PF07992">
    <property type="entry name" value="Pyr_redox_2"/>
    <property type="match status" value="1"/>
</dbReference>
<dbReference type="PRINTS" id="PR00368">
    <property type="entry name" value="FADPNR"/>
</dbReference>
<dbReference type="OrthoDB" id="7279140at2"/>
<dbReference type="KEGG" id="ypac:CEW88_04175"/>
<evidence type="ECO:0000313" key="5">
    <source>
        <dbReference type="Proteomes" id="UP000244915"/>
    </source>
</evidence>
<organism evidence="4 5">
    <name type="scientific">Alloyangia pacifica</name>
    <dbReference type="NCBI Taxonomy" id="311180"/>
    <lineage>
        <taxon>Bacteria</taxon>
        <taxon>Pseudomonadati</taxon>
        <taxon>Pseudomonadota</taxon>
        <taxon>Alphaproteobacteria</taxon>
        <taxon>Rhodobacterales</taxon>
        <taxon>Roseobacteraceae</taxon>
        <taxon>Alloyangia</taxon>
    </lineage>
</organism>
<dbReference type="Proteomes" id="UP000244915">
    <property type="component" value="Chromosome 1"/>
</dbReference>
<gene>
    <name evidence="4" type="ORF">CEW88_04175</name>
</gene>
<dbReference type="InterPro" id="IPR023753">
    <property type="entry name" value="FAD/NAD-binding_dom"/>
</dbReference>